<dbReference type="PROSITE" id="PS51257">
    <property type="entry name" value="PROKAR_LIPOPROTEIN"/>
    <property type="match status" value="1"/>
</dbReference>
<protein>
    <recommendedName>
        <fullName evidence="4">Lipoprotein</fullName>
    </recommendedName>
</protein>
<name>A0ABQ3D7Q2_9RHOB</name>
<dbReference type="EMBL" id="BMZF01000011">
    <property type="protein sequence ID" value="GHA61187.1"/>
    <property type="molecule type" value="Genomic_DNA"/>
</dbReference>
<keyword evidence="3" id="KW-1185">Reference proteome</keyword>
<feature type="compositionally biased region" description="Basic and acidic residues" evidence="1">
    <location>
        <begin position="78"/>
        <end position="87"/>
    </location>
</feature>
<dbReference type="RefSeq" id="WP_189641395.1">
    <property type="nucleotide sequence ID" value="NZ_BMZF01000011.1"/>
</dbReference>
<feature type="region of interest" description="Disordered" evidence="1">
    <location>
        <begin position="78"/>
        <end position="99"/>
    </location>
</feature>
<accession>A0ABQ3D7Q2</accession>
<evidence type="ECO:0000313" key="2">
    <source>
        <dbReference type="EMBL" id="GHA61187.1"/>
    </source>
</evidence>
<gene>
    <name evidence="2" type="ORF">GCM10008927_28290</name>
</gene>
<reference evidence="3" key="1">
    <citation type="journal article" date="2019" name="Int. J. Syst. Evol. Microbiol.">
        <title>The Global Catalogue of Microorganisms (GCM) 10K type strain sequencing project: providing services to taxonomists for standard genome sequencing and annotation.</title>
        <authorList>
            <consortium name="The Broad Institute Genomics Platform"/>
            <consortium name="The Broad Institute Genome Sequencing Center for Infectious Disease"/>
            <person name="Wu L."/>
            <person name="Ma J."/>
        </authorList>
    </citation>
    <scope>NUCLEOTIDE SEQUENCE [LARGE SCALE GENOMIC DNA]</scope>
    <source>
        <strain evidence="3">KCTC 32465</strain>
    </source>
</reference>
<sequence length="99" mass="10193">MRSIVSLIIISIGIVGCAPAKPTMSVEDAMLACRAKVSKPVSTRVGVGVGIGSGGKVRPHGGVSVGVDLSSMMNPEKTYNDCVKRNSGEWPTDMKGSSS</sequence>
<evidence type="ECO:0008006" key="4">
    <source>
        <dbReference type="Google" id="ProtNLM"/>
    </source>
</evidence>
<comment type="caution">
    <text evidence="2">The sequence shown here is derived from an EMBL/GenBank/DDBJ whole genome shotgun (WGS) entry which is preliminary data.</text>
</comment>
<evidence type="ECO:0000313" key="3">
    <source>
        <dbReference type="Proteomes" id="UP000634455"/>
    </source>
</evidence>
<proteinExistence type="predicted"/>
<dbReference type="Proteomes" id="UP000634455">
    <property type="component" value="Unassembled WGS sequence"/>
</dbReference>
<evidence type="ECO:0000256" key="1">
    <source>
        <dbReference type="SAM" id="MobiDB-lite"/>
    </source>
</evidence>
<organism evidence="2 3">
    <name type="scientific">Paramylibacter ulvae</name>
    <dbReference type="NCBI Taxonomy" id="1651968"/>
    <lineage>
        <taxon>Bacteria</taxon>
        <taxon>Pseudomonadati</taxon>
        <taxon>Pseudomonadota</taxon>
        <taxon>Alphaproteobacteria</taxon>
        <taxon>Rhodobacterales</taxon>
        <taxon>Paracoccaceae</taxon>
        <taxon>Paramylibacter</taxon>
    </lineage>
</organism>